<reference evidence="2" key="1">
    <citation type="journal article" date="2022" name="Mol. Ecol. Resour.">
        <title>The genomes of chicory, endive, great burdock and yacon provide insights into Asteraceae palaeo-polyploidization history and plant inulin production.</title>
        <authorList>
            <person name="Fan W."/>
            <person name="Wang S."/>
            <person name="Wang H."/>
            <person name="Wang A."/>
            <person name="Jiang F."/>
            <person name="Liu H."/>
            <person name="Zhao H."/>
            <person name="Xu D."/>
            <person name="Zhang Y."/>
        </authorList>
    </citation>
    <scope>NUCLEOTIDE SEQUENCE [LARGE SCALE GENOMIC DNA]</scope>
    <source>
        <strain evidence="2">cv. Yunnan</strain>
    </source>
</reference>
<evidence type="ECO:0000313" key="2">
    <source>
        <dbReference type="Proteomes" id="UP001056120"/>
    </source>
</evidence>
<sequence>MSLRIEGPLTYSTTLECAQSLQMEIGAMVIVARLVTALMIWSELPPYWKELVKDNRGGNAGGNVDRQRIASFSIAHIFLQQLDERLQKKHNFPISSHSSEVEHLPYWVTSRGKHSICAVQEVDAS</sequence>
<keyword evidence="2" id="KW-1185">Reference proteome</keyword>
<protein>
    <submittedName>
        <fullName evidence="1">Uncharacterized protein</fullName>
    </submittedName>
</protein>
<accession>A0ACB9J9W1</accession>
<gene>
    <name evidence="1" type="ORF">L1987_11058</name>
</gene>
<comment type="caution">
    <text evidence="1">The sequence shown here is derived from an EMBL/GenBank/DDBJ whole genome shotgun (WGS) entry which is preliminary data.</text>
</comment>
<proteinExistence type="predicted"/>
<reference evidence="1 2" key="2">
    <citation type="journal article" date="2022" name="Mol. Ecol. Resour.">
        <title>The genomes of chicory, endive, great burdock and yacon provide insights into Asteraceae paleo-polyploidization history and plant inulin production.</title>
        <authorList>
            <person name="Fan W."/>
            <person name="Wang S."/>
            <person name="Wang H."/>
            <person name="Wang A."/>
            <person name="Jiang F."/>
            <person name="Liu H."/>
            <person name="Zhao H."/>
            <person name="Xu D."/>
            <person name="Zhang Y."/>
        </authorList>
    </citation>
    <scope>NUCLEOTIDE SEQUENCE [LARGE SCALE GENOMIC DNA]</scope>
    <source>
        <strain evidence="2">cv. Yunnan</strain>
        <tissue evidence="1">Leaves</tissue>
    </source>
</reference>
<organism evidence="1 2">
    <name type="scientific">Smallanthus sonchifolius</name>
    <dbReference type="NCBI Taxonomy" id="185202"/>
    <lineage>
        <taxon>Eukaryota</taxon>
        <taxon>Viridiplantae</taxon>
        <taxon>Streptophyta</taxon>
        <taxon>Embryophyta</taxon>
        <taxon>Tracheophyta</taxon>
        <taxon>Spermatophyta</taxon>
        <taxon>Magnoliopsida</taxon>
        <taxon>eudicotyledons</taxon>
        <taxon>Gunneridae</taxon>
        <taxon>Pentapetalae</taxon>
        <taxon>asterids</taxon>
        <taxon>campanulids</taxon>
        <taxon>Asterales</taxon>
        <taxon>Asteraceae</taxon>
        <taxon>Asteroideae</taxon>
        <taxon>Heliantheae alliance</taxon>
        <taxon>Millerieae</taxon>
        <taxon>Smallanthus</taxon>
    </lineage>
</organism>
<dbReference type="EMBL" id="CM042021">
    <property type="protein sequence ID" value="KAI3817269.1"/>
    <property type="molecule type" value="Genomic_DNA"/>
</dbReference>
<dbReference type="Proteomes" id="UP001056120">
    <property type="component" value="Linkage Group LG04"/>
</dbReference>
<evidence type="ECO:0000313" key="1">
    <source>
        <dbReference type="EMBL" id="KAI3817269.1"/>
    </source>
</evidence>
<name>A0ACB9J9W1_9ASTR</name>